<dbReference type="AlphaFoldDB" id="A0A419A3E7"/>
<sequence length="271" mass="28946">MSCACGHDHHRPGQSDDRLPEDAVPVHLEAPMVALQGRLICADAAQMMVALSLLPDHIRLSREEPGCLRFEMWQDEDPLIWHLSELFASDRAFADHQARTKDSEWGRDSAAIGRDFQRRHVEPHLRVETRADQDLLDGVLAAAFGGPDEARLLRALRADGDLSLSLVAEAAGCLLGHVALSPLQAARPALALAPVAVVPGAQGLGIGRALVAEALARVGDAAVVVLGDPAYYGRFGFRPAELESPYAGPHLQILGDLPAGSRIAHARAFGG</sequence>
<protein>
    <submittedName>
        <fullName evidence="3">GNAT family N-acetyltransferase</fullName>
    </submittedName>
</protein>
<evidence type="ECO:0000313" key="4">
    <source>
        <dbReference type="Proteomes" id="UP000283587"/>
    </source>
</evidence>
<feature type="compositionally biased region" description="Basic and acidic residues" evidence="1">
    <location>
        <begin position="11"/>
        <end position="20"/>
    </location>
</feature>
<dbReference type="Gene3D" id="3.40.630.30">
    <property type="match status" value="1"/>
</dbReference>
<name>A0A419A3E7_9RHOB</name>
<dbReference type="Pfam" id="PF03992">
    <property type="entry name" value="ABM"/>
    <property type="match status" value="1"/>
</dbReference>
<dbReference type="InterPro" id="IPR016181">
    <property type="entry name" value="Acyl_CoA_acyltransferase"/>
</dbReference>
<keyword evidence="3" id="KW-0808">Transferase</keyword>
<dbReference type="RefSeq" id="WP_119900004.1">
    <property type="nucleotide sequence ID" value="NZ_QNRC01000006.1"/>
</dbReference>
<dbReference type="SUPFAM" id="SSF55729">
    <property type="entry name" value="Acyl-CoA N-acyltransferases (Nat)"/>
    <property type="match status" value="1"/>
</dbReference>
<evidence type="ECO:0000259" key="2">
    <source>
        <dbReference type="PROSITE" id="PS51186"/>
    </source>
</evidence>
<feature type="region of interest" description="Disordered" evidence="1">
    <location>
        <begin position="1"/>
        <end position="20"/>
    </location>
</feature>
<comment type="caution">
    <text evidence="3">The sequence shown here is derived from an EMBL/GenBank/DDBJ whole genome shotgun (WGS) entry which is preliminary data.</text>
</comment>
<organism evidence="3 4">
    <name type="scientific">Paracoccus siganidrum</name>
    <dbReference type="NCBI Taxonomy" id="1276757"/>
    <lineage>
        <taxon>Bacteria</taxon>
        <taxon>Pseudomonadati</taxon>
        <taxon>Pseudomonadota</taxon>
        <taxon>Alphaproteobacteria</taxon>
        <taxon>Rhodobacterales</taxon>
        <taxon>Paracoccaceae</taxon>
        <taxon>Paracoccus</taxon>
    </lineage>
</organism>
<reference evidence="4" key="1">
    <citation type="submission" date="2018-09" db="EMBL/GenBank/DDBJ databases">
        <title>Paracoccus onubensis nov. sp. a moderate halophilic bacterium isolated from Gruta de las Maravillas (Aracena, Spain).</title>
        <authorList>
            <person name="Jurado V."/>
            <person name="Gutierrez-Patricio S."/>
            <person name="Gonzalez-Pimentel J.L."/>
            <person name="Miller A.Z."/>
            <person name="Laiz L."/>
            <person name="Saiz-Jimenez C."/>
        </authorList>
    </citation>
    <scope>NUCLEOTIDE SEQUENCE [LARGE SCALE GENOMIC DNA]</scope>
    <source>
        <strain evidence="4">DSM 26381</strain>
    </source>
</reference>
<dbReference type="EMBL" id="QZEW01000086">
    <property type="protein sequence ID" value="RJL07696.1"/>
    <property type="molecule type" value="Genomic_DNA"/>
</dbReference>
<evidence type="ECO:0000313" key="3">
    <source>
        <dbReference type="EMBL" id="RJL07696.1"/>
    </source>
</evidence>
<dbReference type="CDD" id="cd04301">
    <property type="entry name" value="NAT_SF"/>
    <property type="match status" value="1"/>
</dbReference>
<feature type="domain" description="N-acetyltransferase" evidence="2">
    <location>
        <begin position="123"/>
        <end position="258"/>
    </location>
</feature>
<keyword evidence="4" id="KW-1185">Reference proteome</keyword>
<evidence type="ECO:0000256" key="1">
    <source>
        <dbReference type="SAM" id="MobiDB-lite"/>
    </source>
</evidence>
<dbReference type="Pfam" id="PF00583">
    <property type="entry name" value="Acetyltransf_1"/>
    <property type="match status" value="1"/>
</dbReference>
<dbReference type="InterPro" id="IPR000182">
    <property type="entry name" value="GNAT_dom"/>
</dbReference>
<dbReference type="InterPro" id="IPR007138">
    <property type="entry name" value="ABM_dom"/>
</dbReference>
<dbReference type="Gene3D" id="3.30.70.100">
    <property type="match status" value="1"/>
</dbReference>
<dbReference type="InterPro" id="IPR011008">
    <property type="entry name" value="Dimeric_a/b-barrel"/>
</dbReference>
<dbReference type="Proteomes" id="UP000283587">
    <property type="component" value="Unassembled WGS sequence"/>
</dbReference>
<dbReference type="GO" id="GO:0016747">
    <property type="term" value="F:acyltransferase activity, transferring groups other than amino-acyl groups"/>
    <property type="evidence" value="ECO:0007669"/>
    <property type="project" value="InterPro"/>
</dbReference>
<dbReference type="SUPFAM" id="SSF54909">
    <property type="entry name" value="Dimeric alpha+beta barrel"/>
    <property type="match status" value="1"/>
</dbReference>
<dbReference type="PROSITE" id="PS51186">
    <property type="entry name" value="GNAT"/>
    <property type="match status" value="1"/>
</dbReference>
<dbReference type="OrthoDB" id="9797178at2"/>
<gene>
    <name evidence="3" type="ORF">D3P05_17400</name>
</gene>
<accession>A0A419A3E7</accession>
<proteinExistence type="predicted"/>